<accession>A0ABV4JWZ5</accession>
<evidence type="ECO:0000256" key="2">
    <source>
        <dbReference type="ARBA" id="ARBA00022448"/>
    </source>
</evidence>
<dbReference type="InterPro" id="IPR050790">
    <property type="entry name" value="ExbB/TolQ_transport"/>
</dbReference>
<evidence type="ECO:0000256" key="5">
    <source>
        <dbReference type="ARBA" id="ARBA00022927"/>
    </source>
</evidence>
<feature type="transmembrane region" description="Helical" evidence="9">
    <location>
        <begin position="12"/>
        <end position="30"/>
    </location>
</feature>
<dbReference type="PANTHER" id="PTHR30625">
    <property type="entry name" value="PROTEIN TOLQ"/>
    <property type="match status" value="1"/>
</dbReference>
<dbReference type="InterPro" id="IPR002898">
    <property type="entry name" value="MotA_ExbB_proton_chnl"/>
</dbReference>
<dbReference type="Pfam" id="PF01618">
    <property type="entry name" value="MotA_ExbB"/>
    <property type="match status" value="1"/>
</dbReference>
<gene>
    <name evidence="11" type="ORF">AB6M95_00435</name>
</gene>
<dbReference type="RefSeq" id="WP_371384756.1">
    <property type="nucleotide sequence ID" value="NZ_JBGLYH010000001.1"/>
</dbReference>
<evidence type="ECO:0000259" key="10">
    <source>
        <dbReference type="Pfam" id="PF01618"/>
    </source>
</evidence>
<comment type="similarity">
    <text evidence="8">Belongs to the exbB/tolQ family.</text>
</comment>
<sequence length="196" mass="21194">MSILQQGGFMMWPLLILSVAALAVILERLVAFTTRRFPSAEALSSLLDTFRTQGREAAIRRVEETAPAFGPFFSACFSTDTGNREADIQDAGDEVLFQFNARLDFLSTAAATAPLMGLLGTVLGMINAFSRLSSAGDVDITMLAGGIWQALLTTAAGLSIAIPAVLAHRWFCREYDKIAHTMQHAARRIPVPDSES</sequence>
<keyword evidence="2 8" id="KW-0813">Transport</keyword>
<evidence type="ECO:0000256" key="9">
    <source>
        <dbReference type="SAM" id="Phobius"/>
    </source>
</evidence>
<evidence type="ECO:0000256" key="4">
    <source>
        <dbReference type="ARBA" id="ARBA00022692"/>
    </source>
</evidence>
<keyword evidence="6 9" id="KW-1133">Transmembrane helix</keyword>
<organism evidence="11 12">
    <name type="scientific">Pseudodesulfovibrio karagichevae</name>
    <dbReference type="NCBI Taxonomy" id="3239305"/>
    <lineage>
        <taxon>Bacteria</taxon>
        <taxon>Pseudomonadati</taxon>
        <taxon>Thermodesulfobacteriota</taxon>
        <taxon>Desulfovibrionia</taxon>
        <taxon>Desulfovibrionales</taxon>
        <taxon>Desulfovibrionaceae</taxon>
    </lineage>
</organism>
<feature type="domain" description="MotA/TolQ/ExbB proton channel" evidence="10">
    <location>
        <begin position="86"/>
        <end position="183"/>
    </location>
</feature>
<keyword evidence="5 8" id="KW-0653">Protein transport</keyword>
<keyword evidence="12" id="KW-1185">Reference proteome</keyword>
<comment type="subcellular location">
    <subcellularLocation>
        <location evidence="1">Cell membrane</location>
        <topology evidence="1">Multi-pass membrane protein</topology>
    </subcellularLocation>
    <subcellularLocation>
        <location evidence="8">Membrane</location>
        <topology evidence="8">Multi-pass membrane protein</topology>
    </subcellularLocation>
</comment>
<name>A0ABV4JWZ5_9BACT</name>
<evidence type="ECO:0000256" key="1">
    <source>
        <dbReference type="ARBA" id="ARBA00004651"/>
    </source>
</evidence>
<evidence type="ECO:0000256" key="8">
    <source>
        <dbReference type="RuleBase" id="RU004057"/>
    </source>
</evidence>
<keyword evidence="3" id="KW-1003">Cell membrane</keyword>
<proteinExistence type="inferred from homology"/>
<protein>
    <submittedName>
        <fullName evidence="11">MotA/TolQ/ExbB proton channel family protein</fullName>
    </submittedName>
</protein>
<evidence type="ECO:0000256" key="6">
    <source>
        <dbReference type="ARBA" id="ARBA00022989"/>
    </source>
</evidence>
<dbReference type="EMBL" id="JBGLYH010000001">
    <property type="protein sequence ID" value="MEZ7195201.1"/>
    <property type="molecule type" value="Genomic_DNA"/>
</dbReference>
<reference evidence="11 12" key="1">
    <citation type="submission" date="2024-08" db="EMBL/GenBank/DDBJ databases">
        <title>Sulfate-reducing bacteria isolated from formation water of the oil field in Kazakhstan and description of Pseudodesulfovibrio sp.</title>
        <authorList>
            <person name="Bidzhieva S.K."/>
            <person name="Tourova T.P."/>
            <person name="Grouzdev D.S."/>
            <person name="Beletsky A.V."/>
            <person name="Sokolova D.S."/>
            <person name="Samigullina S.R."/>
            <person name="Poltaraus A.B."/>
            <person name="Avtukh A.N."/>
            <person name="Tereshina V.M."/>
            <person name="Zhaparov N.S."/>
            <person name="Mardanov A.V."/>
            <person name="Nazina T.N."/>
        </authorList>
    </citation>
    <scope>NUCLEOTIDE SEQUENCE [LARGE SCALE GENOMIC DNA]</scope>
    <source>
        <strain evidence="11 12">9FUS</strain>
    </source>
</reference>
<evidence type="ECO:0000256" key="7">
    <source>
        <dbReference type="ARBA" id="ARBA00023136"/>
    </source>
</evidence>
<feature type="transmembrane region" description="Helical" evidence="9">
    <location>
        <begin position="105"/>
        <end position="126"/>
    </location>
</feature>
<comment type="caution">
    <text evidence="11">The sequence shown here is derived from an EMBL/GenBank/DDBJ whole genome shotgun (WGS) entry which is preliminary data.</text>
</comment>
<keyword evidence="4 9" id="KW-0812">Transmembrane</keyword>
<evidence type="ECO:0000256" key="3">
    <source>
        <dbReference type="ARBA" id="ARBA00022475"/>
    </source>
</evidence>
<keyword evidence="7 9" id="KW-0472">Membrane</keyword>
<evidence type="ECO:0000313" key="12">
    <source>
        <dbReference type="Proteomes" id="UP001568698"/>
    </source>
</evidence>
<evidence type="ECO:0000313" key="11">
    <source>
        <dbReference type="EMBL" id="MEZ7195201.1"/>
    </source>
</evidence>
<dbReference type="PANTHER" id="PTHR30625:SF15">
    <property type="entry name" value="BIOPOLYMER TRANSPORT PROTEIN EXBB"/>
    <property type="match status" value="1"/>
</dbReference>
<dbReference type="Proteomes" id="UP001568698">
    <property type="component" value="Unassembled WGS sequence"/>
</dbReference>
<feature type="transmembrane region" description="Helical" evidence="9">
    <location>
        <begin position="146"/>
        <end position="167"/>
    </location>
</feature>